<dbReference type="PANTHER" id="PTHR38731">
    <property type="entry name" value="LIPL45-RELATED LIPOPROTEIN-RELATED"/>
    <property type="match status" value="1"/>
</dbReference>
<sequence length="257" mass="28668">MRLIINRAIPLFFLFVILFPFTAQAENKAVEIEIKGDMAKVTLLEGKADLVKKGMIKPQPLALGDCVAHGDKISTKKGSRIELKLPDNSLIRFDELTTFEIVSVEFDKKTKQRNINVSMVLGKTWANVSKIFGQRGRFAVSTKTAVAGVRGTIYRVNVEKDNSVLVKVYWGEVGVSSAPRKEAAEGPAPIMKPTKVLGPHPVAGPHAVSMEEWTYIIKSMQQIIIRPDGTPTKPMPFLAIEDINDWVRWNQELDKKN</sequence>
<evidence type="ECO:0000313" key="4">
    <source>
        <dbReference type="Proteomes" id="UP000603545"/>
    </source>
</evidence>
<name>A0A8J6N6S1_9BACT</name>
<evidence type="ECO:0000313" key="3">
    <source>
        <dbReference type="EMBL" id="MBC8199567.1"/>
    </source>
</evidence>
<dbReference type="EMBL" id="JACNLL010000056">
    <property type="protein sequence ID" value="MBC8199567.1"/>
    <property type="molecule type" value="Genomic_DNA"/>
</dbReference>
<feature type="chain" id="PRO_5035284939" evidence="1">
    <location>
        <begin position="26"/>
        <end position="257"/>
    </location>
</feature>
<dbReference type="AlphaFoldDB" id="A0A8J6N6S1"/>
<dbReference type="Proteomes" id="UP000603545">
    <property type="component" value="Unassembled WGS sequence"/>
</dbReference>
<proteinExistence type="predicted"/>
<protein>
    <submittedName>
        <fullName evidence="3">FecR domain-containing protein</fullName>
    </submittedName>
</protein>
<gene>
    <name evidence="3" type="ORF">H8E80_05925</name>
</gene>
<comment type="caution">
    <text evidence="3">The sequence shown here is derived from an EMBL/GenBank/DDBJ whole genome shotgun (WGS) entry which is preliminary data.</text>
</comment>
<dbReference type="Gene3D" id="2.60.120.1440">
    <property type="match status" value="1"/>
</dbReference>
<reference evidence="3 4" key="1">
    <citation type="submission" date="2020-08" db="EMBL/GenBank/DDBJ databases">
        <title>Bridging the membrane lipid divide: bacteria of the FCB group superphylum have the potential to synthesize archaeal ether lipids.</title>
        <authorList>
            <person name="Villanueva L."/>
            <person name="Von Meijenfeldt F.A.B."/>
            <person name="Westbye A.B."/>
            <person name="Yadav S."/>
            <person name="Hopmans E.C."/>
            <person name="Dutilh B.E."/>
            <person name="Sinninghe Damste J.S."/>
        </authorList>
    </citation>
    <scope>NUCLEOTIDE SEQUENCE [LARGE SCALE GENOMIC DNA]</scope>
    <source>
        <strain evidence="3">NIOZ-UU82</strain>
    </source>
</reference>
<dbReference type="InterPro" id="IPR006860">
    <property type="entry name" value="FecR"/>
</dbReference>
<organism evidence="3 4">
    <name type="scientific">Candidatus Desulfaltia bathyphila</name>
    <dbReference type="NCBI Taxonomy" id="2841697"/>
    <lineage>
        <taxon>Bacteria</taxon>
        <taxon>Pseudomonadati</taxon>
        <taxon>Thermodesulfobacteriota</taxon>
        <taxon>Desulfobacteria</taxon>
        <taxon>Desulfobacterales</taxon>
        <taxon>Desulfobacterales incertae sedis</taxon>
        <taxon>Candidatus Desulfaltia</taxon>
    </lineage>
</organism>
<accession>A0A8J6N6S1</accession>
<dbReference type="Pfam" id="PF04773">
    <property type="entry name" value="FecR"/>
    <property type="match status" value="1"/>
</dbReference>
<evidence type="ECO:0000259" key="2">
    <source>
        <dbReference type="Pfam" id="PF04773"/>
    </source>
</evidence>
<evidence type="ECO:0000256" key="1">
    <source>
        <dbReference type="SAM" id="SignalP"/>
    </source>
</evidence>
<feature type="signal peptide" evidence="1">
    <location>
        <begin position="1"/>
        <end position="25"/>
    </location>
</feature>
<keyword evidence="1" id="KW-0732">Signal</keyword>
<feature type="domain" description="FecR protein" evidence="2">
    <location>
        <begin position="71"/>
        <end position="173"/>
    </location>
</feature>